<dbReference type="InterPro" id="IPR008906">
    <property type="entry name" value="HATC_C_dom"/>
</dbReference>
<dbReference type="HOGENOM" id="CLU_009123_17_3_1"/>
<organism evidence="2">
    <name type="scientific">Rhizophagus irregularis (strain DAOM 181602 / DAOM 197198 / MUCL 43194)</name>
    <name type="common">Arbuscular mycorrhizal fungus</name>
    <name type="synonym">Glomus intraradices</name>
    <dbReference type="NCBI Taxonomy" id="747089"/>
    <lineage>
        <taxon>Eukaryota</taxon>
        <taxon>Fungi</taxon>
        <taxon>Fungi incertae sedis</taxon>
        <taxon>Mucoromycota</taxon>
        <taxon>Glomeromycotina</taxon>
        <taxon>Glomeromycetes</taxon>
        <taxon>Glomerales</taxon>
        <taxon>Glomeraceae</taxon>
        <taxon>Rhizophagus</taxon>
    </lineage>
</organism>
<dbReference type="PANTHER" id="PTHR47611">
    <property type="entry name" value="HAT DIMERISATION DOMAIN, C-TERMINAL"/>
    <property type="match status" value="1"/>
</dbReference>
<reference evidence="2" key="1">
    <citation type="submission" date="2013-07" db="EMBL/GenBank/DDBJ databases">
        <title>The genome of an arbuscular mycorrhizal fungus provides insights into the evolution of the oldest plant symbiosis.</title>
        <authorList>
            <consortium name="DOE Joint Genome Institute"/>
            <person name="Tisserant E."/>
            <person name="Malbreil M."/>
            <person name="Kuo A."/>
            <person name="Kohler A."/>
            <person name="Symeonidi A."/>
            <person name="Balestrini R."/>
            <person name="Charron P."/>
            <person name="Duensing N."/>
            <person name="Frei-dit-Frey N."/>
            <person name="Gianinazzi-Pearson V."/>
            <person name="Gilbert B."/>
            <person name="Handa Y."/>
            <person name="Hijri M."/>
            <person name="Kaul R."/>
            <person name="Kawaguchi M."/>
            <person name="Krajinski F."/>
            <person name="Lammers P."/>
            <person name="Lapierre D."/>
            <person name="Masclaux F.G."/>
            <person name="Murat C."/>
            <person name="Morin E."/>
            <person name="Ndikumana S."/>
            <person name="Pagni M."/>
            <person name="Petitpierre D."/>
            <person name="Requena N."/>
            <person name="Rosikiewicz P."/>
            <person name="Riley R."/>
            <person name="Saito K."/>
            <person name="San Clemente H."/>
            <person name="Shapiro H."/>
            <person name="van Tuinen D."/>
            <person name="Becard G."/>
            <person name="Bonfante P."/>
            <person name="Paszkowski U."/>
            <person name="Shachar-Hill Y."/>
            <person name="Young J.P."/>
            <person name="Sanders I.R."/>
            <person name="Henrissat B."/>
            <person name="Rensing S.A."/>
            <person name="Grigoriev I.V."/>
            <person name="Corradi N."/>
            <person name="Roux C."/>
            <person name="Martin F."/>
        </authorList>
    </citation>
    <scope>NUCLEOTIDE SEQUENCE</scope>
    <source>
        <strain evidence="2">DAOM 197198</strain>
    </source>
</reference>
<dbReference type="PANTHER" id="PTHR47611:SF1">
    <property type="entry name" value="CCHC-TYPE DOMAIN-CONTAINING PROTEIN"/>
    <property type="match status" value="1"/>
</dbReference>
<dbReference type="Pfam" id="PF05699">
    <property type="entry name" value="Dimer_Tnp_hAT"/>
    <property type="match status" value="1"/>
</dbReference>
<name>U9UAZ5_RHIID</name>
<dbReference type="EMBL" id="KI280102">
    <property type="protein sequence ID" value="ESA17520.1"/>
    <property type="molecule type" value="Genomic_DNA"/>
</dbReference>
<protein>
    <recommendedName>
        <fullName evidence="1">HAT C-terminal dimerisation domain-containing protein</fullName>
    </recommendedName>
</protein>
<dbReference type="GO" id="GO:0046983">
    <property type="term" value="F:protein dimerization activity"/>
    <property type="evidence" value="ECO:0007669"/>
    <property type="project" value="InterPro"/>
</dbReference>
<gene>
    <name evidence="2" type="ORF">GLOINDRAFT_76676</name>
</gene>
<accession>U9UAZ5</accession>
<dbReference type="eggNOG" id="KOG1121">
    <property type="taxonomic scope" value="Eukaryota"/>
</dbReference>
<evidence type="ECO:0000313" key="2">
    <source>
        <dbReference type="EMBL" id="ESA17520.1"/>
    </source>
</evidence>
<proteinExistence type="predicted"/>
<dbReference type="AlphaFoldDB" id="U9UAZ5"/>
<evidence type="ECO:0000259" key="1">
    <source>
        <dbReference type="Pfam" id="PF05699"/>
    </source>
</evidence>
<sequence>MNEKIYPCLSNMARDYLAIPGTSVPIERVFSGGGDLISKRRSSLNCESIQACMCLKNWIQHN</sequence>
<feature type="domain" description="HAT C-terminal dimerisation" evidence="1">
    <location>
        <begin position="2"/>
        <end position="59"/>
    </location>
</feature>
<dbReference type="SUPFAM" id="SSF53098">
    <property type="entry name" value="Ribonuclease H-like"/>
    <property type="match status" value="1"/>
</dbReference>
<dbReference type="InterPro" id="IPR012337">
    <property type="entry name" value="RNaseH-like_sf"/>
</dbReference>